<name>A0A432ZQS1_9GAMM</name>
<reference evidence="2 3" key="1">
    <citation type="journal article" date="2011" name="Front. Microbiol.">
        <title>Genomic signatures of strain selection and enhancement in Bacillus atrophaeus var. globigii, a historical biowarfare simulant.</title>
        <authorList>
            <person name="Gibbons H.S."/>
            <person name="Broomall S.M."/>
            <person name="McNew L.A."/>
            <person name="Daligault H."/>
            <person name="Chapman C."/>
            <person name="Bruce D."/>
            <person name="Karavis M."/>
            <person name="Krepps M."/>
            <person name="McGregor P.A."/>
            <person name="Hong C."/>
            <person name="Park K.H."/>
            <person name="Akmal A."/>
            <person name="Feldman A."/>
            <person name="Lin J.S."/>
            <person name="Chang W.E."/>
            <person name="Higgs B.W."/>
            <person name="Demirev P."/>
            <person name="Lindquist J."/>
            <person name="Liem A."/>
            <person name="Fochler E."/>
            <person name="Read T.D."/>
            <person name="Tapia R."/>
            <person name="Johnson S."/>
            <person name="Bishop-Lilly K.A."/>
            <person name="Detter C."/>
            <person name="Han C."/>
            <person name="Sozhamannan S."/>
            <person name="Rosenzweig C.N."/>
            <person name="Skowronski E.W."/>
        </authorList>
    </citation>
    <scope>NUCLEOTIDE SEQUENCE [LARGE SCALE GENOMIC DNA]</scope>
    <source>
        <strain evidence="2 3">CC-PW-9</strain>
    </source>
</reference>
<dbReference type="SUPFAM" id="SSF49464">
    <property type="entry name" value="Carboxypeptidase regulatory domain-like"/>
    <property type="match status" value="1"/>
</dbReference>
<keyword evidence="3" id="KW-1185">Reference proteome</keyword>
<protein>
    <recommendedName>
        <fullName evidence="4">Cadherin-like domain-containing protein</fullName>
    </recommendedName>
</protein>
<evidence type="ECO:0000313" key="3">
    <source>
        <dbReference type="Proteomes" id="UP000287996"/>
    </source>
</evidence>
<comment type="caution">
    <text evidence="2">The sequence shown here is derived from an EMBL/GenBank/DDBJ whole genome shotgun (WGS) entry which is preliminary data.</text>
</comment>
<dbReference type="Gene3D" id="2.60.40.2810">
    <property type="match status" value="1"/>
</dbReference>
<dbReference type="PROSITE" id="PS51257">
    <property type="entry name" value="PROKAR_LIPOPROTEIN"/>
    <property type="match status" value="1"/>
</dbReference>
<dbReference type="Pfam" id="PF17963">
    <property type="entry name" value="Big_9"/>
    <property type="match status" value="1"/>
</dbReference>
<evidence type="ECO:0008006" key="4">
    <source>
        <dbReference type="Google" id="ProtNLM"/>
    </source>
</evidence>
<evidence type="ECO:0000313" key="2">
    <source>
        <dbReference type="EMBL" id="RUO80250.1"/>
    </source>
</evidence>
<gene>
    <name evidence="2" type="ORF">CWI84_06355</name>
</gene>
<proteinExistence type="predicted"/>
<accession>A0A432ZQS1</accession>
<dbReference type="AlphaFoldDB" id="A0A432ZQS1"/>
<dbReference type="RefSeq" id="WP_126841748.1">
    <property type="nucleotide sequence ID" value="NZ_PIQH01000005.1"/>
</dbReference>
<keyword evidence="1" id="KW-0732">Signal</keyword>
<dbReference type="OrthoDB" id="5378341at2"/>
<dbReference type="InterPro" id="IPR008969">
    <property type="entry name" value="CarboxyPept-like_regulatory"/>
</dbReference>
<organism evidence="2 3">
    <name type="scientific">Idiomarina tyrosinivorans</name>
    <dbReference type="NCBI Taxonomy" id="1445662"/>
    <lineage>
        <taxon>Bacteria</taxon>
        <taxon>Pseudomonadati</taxon>
        <taxon>Pseudomonadota</taxon>
        <taxon>Gammaproteobacteria</taxon>
        <taxon>Alteromonadales</taxon>
        <taxon>Idiomarinaceae</taxon>
        <taxon>Idiomarina</taxon>
    </lineage>
</organism>
<feature type="chain" id="PRO_5019095512" description="Cadherin-like domain-containing protein" evidence="1">
    <location>
        <begin position="21"/>
        <end position="802"/>
    </location>
</feature>
<dbReference type="Gene3D" id="2.60.40.1120">
    <property type="entry name" value="Carboxypeptidase-like, regulatory domain"/>
    <property type="match status" value="1"/>
</dbReference>
<sequence>MKFLHSLTAIAVAAALSACGGDDEKNVAPIATDDSYTATVGATNTIDVLANDSDENTKDTLSVTAVTQPDSGSVTINSDGTLSFEPSGDTLGDDSFTYTVSDGELDDTATVSLTVQQALAFSGKVVDAAIPNATVTITIGEDTFTTTADEDGNYTLEVFYTDGTKLVKIEAVGSADNEQDHVDLTSLMPSLATLQGLAGDDAIVQRSEAGGTNVTNVTTASYVLTKEANGGEDPADENTLSAAESNIDGTKVLEIAAVIKVIVDNPDFDLPDGVSTIGELINDETAYNDYVAYVENTDPTALQAAADAIVEDEELTVASTQFKLPAFYIQLPTTQPGFIARGDSTLYFNDDGTGVYINGFFGLENETDFTWSRDDNGYYALDFATPAVYIDYPAVTDETDDATILAAYDDASVYQVETEVSVSALAFKLLVDGKTVDLVQAKETYTKVYQPLNGVDGKTYQIPTAQGVRKFQYSYLNGDALPKIAGTEADLTTQQWVLPIVGLAAPGDMHEALQPDLITFNSDGSFGSDYAGVDGEWSLTDSIISMSYTSEEFGDVEQKVQIVSTKNGVYTAFVEVSSEAANATWYDWVAPRDPEYTIDPADLVNTAATMWLTNPNIWYASQWDQAENLPSVFTILGWQFDEAGKAYRTSVGCQEYYIDGTCTYDSTLVVLNNSTRNYRVIEDSSGQQRIQMAYNFECFGAGNQVDANCAAYEYIPLQEAENGQITLLESVFVDRDPSTPVNLVSGFTPRVTVSIPFEFPQGIENSAFPGATASSGQAMPAGKVDRVSFLGKTKSAPLVINH</sequence>
<feature type="signal peptide" evidence="1">
    <location>
        <begin position="1"/>
        <end position="20"/>
    </location>
</feature>
<dbReference type="EMBL" id="PIQH01000005">
    <property type="protein sequence ID" value="RUO80250.1"/>
    <property type="molecule type" value="Genomic_DNA"/>
</dbReference>
<evidence type="ECO:0000256" key="1">
    <source>
        <dbReference type="SAM" id="SignalP"/>
    </source>
</evidence>
<dbReference type="Proteomes" id="UP000287996">
    <property type="component" value="Unassembled WGS sequence"/>
</dbReference>